<keyword evidence="1" id="KW-0813">Transport</keyword>
<evidence type="ECO:0000313" key="5">
    <source>
        <dbReference type="EMBL" id="AGS52703.1"/>
    </source>
</evidence>
<dbReference type="GO" id="GO:0005524">
    <property type="term" value="F:ATP binding"/>
    <property type="evidence" value="ECO:0007669"/>
    <property type="project" value="UniProtKB-KW"/>
</dbReference>
<feature type="domain" description="ABC transporter" evidence="4">
    <location>
        <begin position="2"/>
        <end position="225"/>
    </location>
</feature>
<dbReference type="GO" id="GO:0016887">
    <property type="term" value="F:ATP hydrolysis activity"/>
    <property type="evidence" value="ECO:0007669"/>
    <property type="project" value="InterPro"/>
</dbReference>
<accession>A0A806K0B6</accession>
<dbReference type="SUPFAM" id="SSF52540">
    <property type="entry name" value="P-loop containing nucleoside triphosphate hydrolases"/>
    <property type="match status" value="1"/>
</dbReference>
<dbReference type="InterPro" id="IPR003439">
    <property type="entry name" value="ABC_transporter-like_ATP-bd"/>
</dbReference>
<keyword evidence="3 5" id="KW-0067">ATP-binding</keyword>
<reference evidence="5" key="1">
    <citation type="submission" date="2012-03" db="EMBL/GenBank/DDBJ databases">
        <title>Functional metagenomics reveals considerable lignocellulase gene clusters in the gut microbiome of a wood-feeding higher termite.</title>
        <authorList>
            <person name="Liu N."/>
        </authorList>
    </citation>
    <scope>NUCLEOTIDE SEQUENCE</scope>
</reference>
<dbReference type="Gene3D" id="3.40.50.300">
    <property type="entry name" value="P-loop containing nucleotide triphosphate hydrolases"/>
    <property type="match status" value="1"/>
</dbReference>
<keyword evidence="2" id="KW-0547">Nucleotide-binding</keyword>
<dbReference type="PROSITE" id="PS50893">
    <property type="entry name" value="ABC_TRANSPORTER_2"/>
    <property type="match status" value="1"/>
</dbReference>
<dbReference type="CDD" id="cd03230">
    <property type="entry name" value="ABC_DR_subfamily_A"/>
    <property type="match status" value="1"/>
</dbReference>
<dbReference type="PANTHER" id="PTHR42939:SF1">
    <property type="entry name" value="ABC TRANSPORTER ATP-BINDING PROTEIN ALBC-RELATED"/>
    <property type="match status" value="1"/>
</dbReference>
<evidence type="ECO:0000259" key="4">
    <source>
        <dbReference type="PROSITE" id="PS50893"/>
    </source>
</evidence>
<evidence type="ECO:0000256" key="1">
    <source>
        <dbReference type="ARBA" id="ARBA00022448"/>
    </source>
</evidence>
<name>A0A806K0B6_9BACT</name>
<dbReference type="SMART" id="SM00382">
    <property type="entry name" value="AAA"/>
    <property type="match status" value="1"/>
</dbReference>
<evidence type="ECO:0000256" key="2">
    <source>
        <dbReference type="ARBA" id="ARBA00022741"/>
    </source>
</evidence>
<protein>
    <submittedName>
        <fullName evidence="5">Putative ABC transporter, ATP-binding protein</fullName>
    </submittedName>
</protein>
<dbReference type="EMBL" id="JQ844205">
    <property type="protein sequence ID" value="AGS52703.1"/>
    <property type="molecule type" value="Genomic_DNA"/>
</dbReference>
<evidence type="ECO:0000256" key="3">
    <source>
        <dbReference type="ARBA" id="ARBA00022840"/>
    </source>
</evidence>
<sequence>MVEFNNVTKKYGSTVAINKISLKIHENGIYCLLGRNGAGKTTFMKLLAGFIAATEGNISVDGKKASVGSMPESVNFIESGAVQFNVKVSSLIDMAAQLHDDFDRGFALKMTERFELNPNKKFKHLSFGMKTMLTTIISLAKSSGIILLDEPTLGFDAVMRDQFNSLLLESYHTNPRIIIVSTHLIDEIAKIVERLIIINQGSVLLETGINDIDERAYTLSGLTKAVEPLLEGLNCIGKTIAGNAMAAYIFDKRIEVPEGVAIDRLSLQDFFINLVGGKKHE</sequence>
<proteinExistence type="predicted"/>
<dbReference type="InterPro" id="IPR003593">
    <property type="entry name" value="AAA+_ATPase"/>
</dbReference>
<dbReference type="Pfam" id="PF00005">
    <property type="entry name" value="ABC_tran"/>
    <property type="match status" value="1"/>
</dbReference>
<dbReference type="InterPro" id="IPR051782">
    <property type="entry name" value="ABC_Transporter_VariousFunc"/>
</dbReference>
<dbReference type="InterPro" id="IPR027417">
    <property type="entry name" value="P-loop_NTPase"/>
</dbReference>
<dbReference type="PANTHER" id="PTHR42939">
    <property type="entry name" value="ABC TRANSPORTER ATP-BINDING PROTEIN ALBC-RELATED"/>
    <property type="match status" value="1"/>
</dbReference>
<organism evidence="5">
    <name type="scientific">uncultured bacterium contig00064</name>
    <dbReference type="NCBI Taxonomy" id="1181547"/>
    <lineage>
        <taxon>Bacteria</taxon>
        <taxon>environmental samples</taxon>
    </lineage>
</organism>
<dbReference type="AlphaFoldDB" id="A0A806K0B6"/>